<evidence type="ECO:0000256" key="1">
    <source>
        <dbReference type="SAM" id="MobiDB-lite"/>
    </source>
</evidence>
<sequence>MRDERDGFGAATPPSLLRPLLSLAGRGVGVINPWKDPTVGVALSAETEIPTVGFHGEHSDSDSDSGAVAAWGPLLQHGNDGDWST</sequence>
<evidence type="ECO:0000313" key="3">
    <source>
        <dbReference type="Proteomes" id="UP000287651"/>
    </source>
</evidence>
<evidence type="ECO:0000313" key="2">
    <source>
        <dbReference type="EMBL" id="RRT57348.1"/>
    </source>
</evidence>
<feature type="region of interest" description="Disordered" evidence="1">
    <location>
        <begin position="52"/>
        <end position="85"/>
    </location>
</feature>
<gene>
    <name evidence="2" type="ORF">B296_00031087</name>
</gene>
<accession>A0A426Z038</accession>
<dbReference type="AlphaFoldDB" id="A0A426Z038"/>
<dbReference type="EMBL" id="AMZH03009204">
    <property type="protein sequence ID" value="RRT57348.1"/>
    <property type="molecule type" value="Genomic_DNA"/>
</dbReference>
<organism evidence="2 3">
    <name type="scientific">Ensete ventricosum</name>
    <name type="common">Abyssinian banana</name>
    <name type="synonym">Musa ensete</name>
    <dbReference type="NCBI Taxonomy" id="4639"/>
    <lineage>
        <taxon>Eukaryota</taxon>
        <taxon>Viridiplantae</taxon>
        <taxon>Streptophyta</taxon>
        <taxon>Embryophyta</taxon>
        <taxon>Tracheophyta</taxon>
        <taxon>Spermatophyta</taxon>
        <taxon>Magnoliopsida</taxon>
        <taxon>Liliopsida</taxon>
        <taxon>Zingiberales</taxon>
        <taxon>Musaceae</taxon>
        <taxon>Ensete</taxon>
    </lineage>
</organism>
<comment type="caution">
    <text evidence="2">The sequence shown here is derived from an EMBL/GenBank/DDBJ whole genome shotgun (WGS) entry which is preliminary data.</text>
</comment>
<reference evidence="2 3" key="1">
    <citation type="journal article" date="2014" name="Agronomy (Basel)">
        <title>A Draft Genome Sequence for Ensete ventricosum, the Drought-Tolerant Tree Against Hunger.</title>
        <authorList>
            <person name="Harrison J."/>
            <person name="Moore K.A."/>
            <person name="Paszkiewicz K."/>
            <person name="Jones T."/>
            <person name="Grant M."/>
            <person name="Ambacheew D."/>
            <person name="Muzemil S."/>
            <person name="Studholme D.J."/>
        </authorList>
    </citation>
    <scope>NUCLEOTIDE SEQUENCE [LARGE SCALE GENOMIC DNA]</scope>
</reference>
<protein>
    <submittedName>
        <fullName evidence="2">Uncharacterized protein</fullName>
    </submittedName>
</protein>
<proteinExistence type="predicted"/>
<dbReference type="Proteomes" id="UP000287651">
    <property type="component" value="Unassembled WGS sequence"/>
</dbReference>
<name>A0A426Z038_ENSVE</name>
<feature type="non-terminal residue" evidence="2">
    <location>
        <position position="85"/>
    </location>
</feature>